<dbReference type="AlphaFoldDB" id="A0A2P6V8V7"/>
<sequence>MADCTVVCVDNSEFTRNGDYAPTRFQAQADAVNLLAGAKTQHHPENTVGVMTMAGKTPQVLVTPTPDLGKVLNAMQEMKIEGEVNLATAVQIAQLALKHRQNKNQRQRVVIFIGSPIAEDKDSLVKIAKKLKKNNVAVDIVSFGCEEENGEKLEAFHAAVNSNGNSHLVTVPPGTILSDMLFSTPIFMEEGSGGGGAAAAEGGAPAPRSNVVDGFDYGELGVDPTLDPELALALRVSMEEERARQAAAAVAAQQAGGEGGAAAEGAAGEAAAGAAAGGEAEGMAIDAMDEDALLQQALALSMQVDQAEQTTPAPAAAPAPTPAAPSKAAGEASAAAAAATPAATPAAAAGGEDQAMADLEVDDPELALALQMSLAEAQQPPKEEEKKE</sequence>
<dbReference type="PANTHER" id="PTHR10223:SF0">
    <property type="entry name" value="26S PROTEASOME NON-ATPASE REGULATORY SUBUNIT 4"/>
    <property type="match status" value="1"/>
</dbReference>
<organism evidence="7 8">
    <name type="scientific">Micractinium conductrix</name>
    <dbReference type="NCBI Taxonomy" id="554055"/>
    <lineage>
        <taxon>Eukaryota</taxon>
        <taxon>Viridiplantae</taxon>
        <taxon>Chlorophyta</taxon>
        <taxon>core chlorophytes</taxon>
        <taxon>Trebouxiophyceae</taxon>
        <taxon>Chlorellales</taxon>
        <taxon>Chlorellaceae</taxon>
        <taxon>Chlorella clade</taxon>
        <taxon>Micractinium</taxon>
    </lineage>
</organism>
<dbReference type="PROSITE" id="PS50330">
    <property type="entry name" value="UIM"/>
    <property type="match status" value="3"/>
</dbReference>
<dbReference type="PANTHER" id="PTHR10223">
    <property type="entry name" value="26S PROTEASOME NON-ATPASE REGULATORY SUBUNIT 4"/>
    <property type="match status" value="1"/>
</dbReference>
<dbReference type="EMBL" id="LHPF02000019">
    <property type="protein sequence ID" value="PSC70513.1"/>
    <property type="molecule type" value="Genomic_DNA"/>
</dbReference>
<evidence type="ECO:0000256" key="4">
    <source>
        <dbReference type="ARBA" id="ARBA00071116"/>
    </source>
</evidence>
<dbReference type="PROSITE" id="PS50234">
    <property type="entry name" value="VWFA"/>
    <property type="match status" value="1"/>
</dbReference>
<feature type="compositionally biased region" description="Low complexity" evidence="5">
    <location>
        <begin position="324"/>
        <end position="352"/>
    </location>
</feature>
<accession>A0A2P6V8V7</accession>
<evidence type="ECO:0000256" key="3">
    <source>
        <dbReference type="ARBA" id="ARBA00044341"/>
    </source>
</evidence>
<gene>
    <name evidence="7" type="ORF">C2E20_5990</name>
</gene>
<name>A0A2P6V8V7_9CHLO</name>
<evidence type="ECO:0000256" key="2">
    <source>
        <dbReference type="ARBA" id="ARBA00022942"/>
    </source>
</evidence>
<dbReference type="InterPro" id="IPR027040">
    <property type="entry name" value="PSMD4"/>
</dbReference>
<feature type="domain" description="VWFA" evidence="6">
    <location>
        <begin position="4"/>
        <end position="186"/>
    </location>
</feature>
<dbReference type="Gene3D" id="3.40.50.410">
    <property type="entry name" value="von Willebrand factor, type A domain"/>
    <property type="match status" value="1"/>
</dbReference>
<comment type="caution">
    <text evidence="7">The sequence shown here is derived from an EMBL/GenBank/DDBJ whole genome shotgun (WGS) entry which is preliminary data.</text>
</comment>
<dbReference type="Gene3D" id="1.10.287.3990">
    <property type="match status" value="1"/>
</dbReference>
<dbReference type="OrthoDB" id="1731724at2759"/>
<dbReference type="InterPro" id="IPR003903">
    <property type="entry name" value="UIM_dom"/>
</dbReference>
<dbReference type="GO" id="GO:0043161">
    <property type="term" value="P:proteasome-mediated ubiquitin-dependent protein catabolic process"/>
    <property type="evidence" value="ECO:0007669"/>
    <property type="project" value="TreeGrafter"/>
</dbReference>
<reference evidence="7 8" key="1">
    <citation type="journal article" date="2018" name="Plant J.">
        <title>Genome sequences of Chlorella sorokiniana UTEX 1602 and Micractinium conductrix SAG 241.80: implications to maltose excretion by a green alga.</title>
        <authorList>
            <person name="Arriola M.B."/>
            <person name="Velmurugan N."/>
            <person name="Zhang Y."/>
            <person name="Plunkett M.H."/>
            <person name="Hondzo H."/>
            <person name="Barney B.M."/>
        </authorList>
    </citation>
    <scope>NUCLEOTIDE SEQUENCE [LARGE SCALE GENOMIC DNA]</scope>
    <source>
        <strain evidence="7 8">SAG 241.80</strain>
    </source>
</reference>
<evidence type="ECO:0000259" key="6">
    <source>
        <dbReference type="PROSITE" id="PS50234"/>
    </source>
</evidence>
<evidence type="ECO:0000256" key="1">
    <source>
        <dbReference type="ARBA" id="ARBA00005574"/>
    </source>
</evidence>
<dbReference type="SMART" id="SM00726">
    <property type="entry name" value="UIM"/>
    <property type="match status" value="3"/>
</dbReference>
<proteinExistence type="inferred from homology"/>
<dbReference type="GO" id="GO:0005634">
    <property type="term" value="C:nucleus"/>
    <property type="evidence" value="ECO:0007669"/>
    <property type="project" value="TreeGrafter"/>
</dbReference>
<dbReference type="STRING" id="554055.A0A2P6V8V7"/>
<dbReference type="InterPro" id="IPR036465">
    <property type="entry name" value="vWFA_dom_sf"/>
</dbReference>
<dbReference type="GO" id="GO:0008540">
    <property type="term" value="C:proteasome regulatory particle, base subcomplex"/>
    <property type="evidence" value="ECO:0007669"/>
    <property type="project" value="TreeGrafter"/>
</dbReference>
<comment type="similarity">
    <text evidence="1">Belongs to the proteasome subunit S5A family.</text>
</comment>
<dbReference type="Proteomes" id="UP000239649">
    <property type="component" value="Unassembled WGS sequence"/>
</dbReference>
<dbReference type="GO" id="GO:0005829">
    <property type="term" value="C:cytosol"/>
    <property type="evidence" value="ECO:0007669"/>
    <property type="project" value="TreeGrafter"/>
</dbReference>
<feature type="region of interest" description="Disordered" evidence="5">
    <location>
        <begin position="305"/>
        <end position="388"/>
    </location>
</feature>
<protein>
    <recommendedName>
        <fullName evidence="4">26S proteasome non-ATPase regulatory subunit 4 homolog</fullName>
    </recommendedName>
    <alternativeName>
        <fullName evidence="3">26S proteasome regulatory subunit RPN10</fullName>
    </alternativeName>
</protein>
<dbReference type="SUPFAM" id="SSF53300">
    <property type="entry name" value="vWA-like"/>
    <property type="match status" value="1"/>
</dbReference>
<dbReference type="Pfam" id="PF02809">
    <property type="entry name" value="UIM"/>
    <property type="match status" value="3"/>
</dbReference>
<dbReference type="SMART" id="SM00327">
    <property type="entry name" value="VWA"/>
    <property type="match status" value="1"/>
</dbReference>
<dbReference type="CDD" id="cd01452">
    <property type="entry name" value="VWA_26S_proteasome_subunit"/>
    <property type="match status" value="1"/>
</dbReference>
<evidence type="ECO:0000313" key="8">
    <source>
        <dbReference type="Proteomes" id="UP000239649"/>
    </source>
</evidence>
<dbReference type="InterPro" id="IPR002035">
    <property type="entry name" value="VWF_A"/>
</dbReference>
<keyword evidence="8" id="KW-1185">Reference proteome</keyword>
<dbReference type="FunFam" id="3.40.50.410:FF:000005">
    <property type="entry name" value="26S proteasome non-ATPase regulatory subunit 4"/>
    <property type="match status" value="1"/>
</dbReference>
<keyword evidence="2" id="KW-0647">Proteasome</keyword>
<dbReference type="Pfam" id="PF13519">
    <property type="entry name" value="VWA_2"/>
    <property type="match status" value="1"/>
</dbReference>
<evidence type="ECO:0000313" key="7">
    <source>
        <dbReference type="EMBL" id="PSC70513.1"/>
    </source>
</evidence>
<dbReference type="GO" id="GO:0031593">
    <property type="term" value="F:polyubiquitin modification-dependent protein binding"/>
    <property type="evidence" value="ECO:0007669"/>
    <property type="project" value="TreeGrafter"/>
</dbReference>
<evidence type="ECO:0000256" key="5">
    <source>
        <dbReference type="SAM" id="MobiDB-lite"/>
    </source>
</evidence>